<sequence length="125" mass="13471">MSKAPLMASEVDILKTKAANKKGAGSEEVETVWPKPEFVQSLYLQREQNQEGASTALDNVTSAGKTITEYIVPAGSMFTLGAALPNHTVLKWGAYFPPGTMFPDGVLVPIHARMVSVQPLETPKN</sequence>
<gene>
    <name evidence="1" type="ORF">I306_03952</name>
</gene>
<proteinExistence type="predicted"/>
<organism evidence="1 2">
    <name type="scientific">Cryptococcus gattii EJB2</name>
    <dbReference type="NCBI Taxonomy" id="1296103"/>
    <lineage>
        <taxon>Eukaryota</taxon>
        <taxon>Fungi</taxon>
        <taxon>Dikarya</taxon>
        <taxon>Basidiomycota</taxon>
        <taxon>Agaricomycotina</taxon>
        <taxon>Tremellomycetes</taxon>
        <taxon>Tremellales</taxon>
        <taxon>Cryptococcaceae</taxon>
        <taxon>Cryptococcus</taxon>
        <taxon>Cryptococcus gattii species complex</taxon>
    </lineage>
</organism>
<dbReference type="EMBL" id="KN848695">
    <property type="protein sequence ID" value="KIR79033.1"/>
    <property type="molecule type" value="Genomic_DNA"/>
</dbReference>
<evidence type="ECO:0000313" key="2">
    <source>
        <dbReference type="Proteomes" id="UP000054272"/>
    </source>
</evidence>
<evidence type="ECO:0000313" key="1">
    <source>
        <dbReference type="EMBL" id="KIR79033.1"/>
    </source>
</evidence>
<dbReference type="Proteomes" id="UP000054272">
    <property type="component" value="Unassembled WGS sequence"/>
</dbReference>
<keyword evidence="2" id="KW-1185">Reference proteome</keyword>
<accession>A0ABR5BTQ2</accession>
<reference evidence="1 2" key="1">
    <citation type="submission" date="2015-01" db="EMBL/GenBank/DDBJ databases">
        <title>The Genome Sequence of Cryptococcus gattii EJB2.</title>
        <authorList>
            <consortium name="The Broad Institute Genomics Platform"/>
            <person name="Cuomo C."/>
            <person name="Litvintseva A."/>
            <person name="Chen Y."/>
            <person name="Heitman J."/>
            <person name="Sun S."/>
            <person name="Springer D."/>
            <person name="Dromer F."/>
            <person name="Young S."/>
            <person name="Zeng Q."/>
            <person name="Gargeya S."/>
            <person name="Abouelleil A."/>
            <person name="Alvarado L."/>
            <person name="Chapman S.B."/>
            <person name="Gainer-Dewar J."/>
            <person name="Goldberg J."/>
            <person name="Griggs A."/>
            <person name="Gujja S."/>
            <person name="Hansen M."/>
            <person name="Howarth C."/>
            <person name="Imamovic A."/>
            <person name="Larimer J."/>
            <person name="Murphy C."/>
            <person name="Naylor J."/>
            <person name="Pearson M."/>
            <person name="Priest M."/>
            <person name="Roberts A."/>
            <person name="Saif S."/>
            <person name="Shea T."/>
            <person name="Sykes S."/>
            <person name="Wortman J."/>
            <person name="Nusbaum C."/>
            <person name="Birren B."/>
        </authorList>
    </citation>
    <scope>NUCLEOTIDE SEQUENCE [LARGE SCALE GENOMIC DNA]</scope>
    <source>
        <strain evidence="1 2">EJB2</strain>
    </source>
</reference>
<name>A0ABR5BTQ2_9TREE</name>
<protein>
    <submittedName>
        <fullName evidence="1">Uncharacterized protein</fullName>
    </submittedName>
</protein>